<dbReference type="Pfam" id="PF19465">
    <property type="entry name" value="DUF6002"/>
    <property type="match status" value="1"/>
</dbReference>
<comment type="caution">
    <text evidence="1">The sequence shown here is derived from an EMBL/GenBank/DDBJ whole genome shotgun (WGS) entry which is preliminary data.</text>
</comment>
<reference evidence="2" key="1">
    <citation type="journal article" date="2019" name="Int. J. Syst. Evol. Microbiol.">
        <title>The Global Catalogue of Microorganisms (GCM) 10K type strain sequencing project: providing services to taxonomists for standard genome sequencing and annotation.</title>
        <authorList>
            <consortium name="The Broad Institute Genomics Platform"/>
            <consortium name="The Broad Institute Genome Sequencing Center for Infectious Disease"/>
            <person name="Wu L."/>
            <person name="Ma J."/>
        </authorList>
    </citation>
    <scope>NUCLEOTIDE SEQUENCE [LARGE SCALE GENOMIC DNA]</scope>
    <source>
        <strain evidence="2">2902at01</strain>
    </source>
</reference>
<dbReference type="InterPro" id="IPR046044">
    <property type="entry name" value="DUF6002"/>
</dbReference>
<evidence type="ECO:0000313" key="2">
    <source>
        <dbReference type="Proteomes" id="UP001595868"/>
    </source>
</evidence>
<organism evidence="1 2">
    <name type="scientific">Micromonospora zhanjiangensis</name>
    <dbReference type="NCBI Taxonomy" id="1522057"/>
    <lineage>
        <taxon>Bacteria</taxon>
        <taxon>Bacillati</taxon>
        <taxon>Actinomycetota</taxon>
        <taxon>Actinomycetes</taxon>
        <taxon>Micromonosporales</taxon>
        <taxon>Micromonosporaceae</taxon>
        <taxon>Micromonospora</taxon>
    </lineage>
</organism>
<dbReference type="RefSeq" id="WP_377552408.1">
    <property type="nucleotide sequence ID" value="NZ_JBHSBN010000035.1"/>
</dbReference>
<sequence>MSVTSQAPVTAVIEDALQRYRAGLGAAATLVAAQRPEPPPVPFELPDPSPEFTRFGSVAQLGLTTIAERTHLLDLTRNPGTRTTKTLASLFMVARAVSHIRRTGHRLLLLTPTSGNKGTALRDAVARAYASGLATPDELRIVVIAPEASRAKLRGGPLSDDPDTDAANPVGLATVDRPADVKELAAGAAASSTGRLAAETGFHLWYTLDLDNYRIADASRAFVEAELMPITTDSPPRLHAHAVSSAYGLLGYHLGHRVLAETTDTGLPRPARHPGLFLIQQLATPDMVLSLLRIEHPPYTRRADGRWTQESTAAFPAVTDDPHEVLDATFYTRKPVTSAQLDPLVAQHGGGGIVVSRHECLEHFDQVRALAATGGIDITRDPAQIREWSLVKALTGILVARERRLIDRNVDVVVHASGYYTDDLLPPLPTTRTHPVRTVDDVTGLLFAAAR</sequence>
<dbReference type="Proteomes" id="UP001595868">
    <property type="component" value="Unassembled WGS sequence"/>
</dbReference>
<dbReference type="EMBL" id="JBHSBN010000035">
    <property type="protein sequence ID" value="MFC4110200.1"/>
    <property type="molecule type" value="Genomic_DNA"/>
</dbReference>
<protein>
    <submittedName>
        <fullName evidence="1">DUF6002 family protein</fullName>
    </submittedName>
</protein>
<proteinExistence type="predicted"/>
<accession>A0ABV8KVJ7</accession>
<gene>
    <name evidence="1" type="ORF">ACFOX0_30295</name>
</gene>
<evidence type="ECO:0000313" key="1">
    <source>
        <dbReference type="EMBL" id="MFC4110200.1"/>
    </source>
</evidence>
<name>A0ABV8KVJ7_9ACTN</name>
<keyword evidence="2" id="KW-1185">Reference proteome</keyword>